<dbReference type="PANTHER" id="PTHR43312">
    <property type="entry name" value="D-THREO-ALDOSE 1-DEHYDROGENASE"/>
    <property type="match status" value="1"/>
</dbReference>
<dbReference type="EMBL" id="JABBNI010000058">
    <property type="protein sequence ID" value="NMM64917.1"/>
    <property type="molecule type" value="Genomic_DNA"/>
</dbReference>
<dbReference type="PROSITE" id="PS51379">
    <property type="entry name" value="4FE4S_FER_2"/>
    <property type="match status" value="1"/>
</dbReference>
<comment type="caution">
    <text evidence="5">The sequence shown here is derived from an EMBL/GenBank/DDBJ whole genome shotgun (WGS) entry which is preliminary data.</text>
</comment>
<accession>A0A7Y0EKT9</accession>
<gene>
    <name evidence="5" type="ORF">HBE96_20185</name>
</gene>
<dbReference type="InterPro" id="IPR053135">
    <property type="entry name" value="AKR2_Oxidoreductase"/>
</dbReference>
<name>A0A7Y0EKT9_9CLOT</name>
<evidence type="ECO:0000256" key="1">
    <source>
        <dbReference type="ARBA" id="ARBA00022723"/>
    </source>
</evidence>
<dbReference type="GO" id="GO:0051536">
    <property type="term" value="F:iron-sulfur cluster binding"/>
    <property type="evidence" value="ECO:0007669"/>
    <property type="project" value="UniProtKB-KW"/>
</dbReference>
<evidence type="ECO:0000313" key="6">
    <source>
        <dbReference type="Proteomes" id="UP000537131"/>
    </source>
</evidence>
<sequence length="383" mass="44276">MEVQKVKKLGFGFMRLPLKNKEDQSSINFEQLNKMVDTFLERGFTYFDTAYMYHNFISETTLREALVKRHPRDSFTVATKMPTMFLKTKEDLNKIFNEQLEKIGVDYFDYYLLHNLGVSHYEIAKKLDAFSFIQKKKEEGKIRNIGFSFHDTADLLDEILTAHPEVDFVQLQLNYLDWENESIQSGKCYEVAKKHNKPVIVMEPVKGGTLAQVPKKVEKLFKEYHPDMSVPSWAIRFAASHENVMMVLSGMSSMEQLLDNTGYMQEFKPFVSEEYDIVNKAVKIINEAIAIPCTACQYCVDGCPKKIAIPKYFALYNAEKQALNQGFSTHSVYYANYTKTHGKASDCIECKKCEKSCPQHIEITKHLKEVANTFENQQRRSGK</sequence>
<proteinExistence type="predicted"/>
<dbReference type="AlphaFoldDB" id="A0A7Y0EKT9"/>
<dbReference type="SUPFAM" id="SSF51430">
    <property type="entry name" value="NAD(P)-linked oxidoreductase"/>
    <property type="match status" value="1"/>
</dbReference>
<dbReference type="Gene3D" id="1.10.1060.10">
    <property type="entry name" value="Alpha-helical ferredoxin"/>
    <property type="match status" value="1"/>
</dbReference>
<feature type="domain" description="4Fe-4S ferredoxin-type" evidence="4">
    <location>
        <begin position="338"/>
        <end position="366"/>
    </location>
</feature>
<dbReference type="Proteomes" id="UP000537131">
    <property type="component" value="Unassembled WGS sequence"/>
</dbReference>
<protein>
    <submittedName>
        <fullName evidence="5">Aldo/keto reductase</fullName>
    </submittedName>
</protein>
<evidence type="ECO:0000313" key="5">
    <source>
        <dbReference type="EMBL" id="NMM64917.1"/>
    </source>
</evidence>
<dbReference type="InterPro" id="IPR020471">
    <property type="entry name" value="AKR"/>
</dbReference>
<dbReference type="GO" id="GO:0046872">
    <property type="term" value="F:metal ion binding"/>
    <property type="evidence" value="ECO:0007669"/>
    <property type="project" value="UniProtKB-KW"/>
</dbReference>
<dbReference type="SUPFAM" id="SSF46548">
    <property type="entry name" value="alpha-helical ferredoxin"/>
    <property type="match status" value="1"/>
</dbReference>
<dbReference type="InterPro" id="IPR017896">
    <property type="entry name" value="4Fe4S_Fe-S-bd"/>
</dbReference>
<keyword evidence="1" id="KW-0479">Metal-binding</keyword>
<dbReference type="InterPro" id="IPR023210">
    <property type="entry name" value="NADP_OxRdtase_dom"/>
</dbReference>
<dbReference type="Gene3D" id="3.20.20.100">
    <property type="entry name" value="NADP-dependent oxidoreductase domain"/>
    <property type="match status" value="1"/>
</dbReference>
<keyword evidence="2" id="KW-0408">Iron</keyword>
<dbReference type="InterPro" id="IPR017900">
    <property type="entry name" value="4Fe4S_Fe_S_CS"/>
</dbReference>
<dbReference type="InterPro" id="IPR009051">
    <property type="entry name" value="Helical_ferredxn"/>
</dbReference>
<dbReference type="InterPro" id="IPR036812">
    <property type="entry name" value="NAD(P)_OxRdtase_dom_sf"/>
</dbReference>
<evidence type="ECO:0000256" key="2">
    <source>
        <dbReference type="ARBA" id="ARBA00023004"/>
    </source>
</evidence>
<dbReference type="RefSeq" id="WP_169299504.1">
    <property type="nucleotide sequence ID" value="NZ_JABBNI010000058.1"/>
</dbReference>
<dbReference type="PANTHER" id="PTHR43312:SF2">
    <property type="entry name" value="OXIDOREDUCTASE"/>
    <property type="match status" value="1"/>
</dbReference>
<dbReference type="PROSITE" id="PS00198">
    <property type="entry name" value="4FE4S_FER_1"/>
    <property type="match status" value="1"/>
</dbReference>
<reference evidence="5 6" key="1">
    <citation type="submission" date="2020-04" db="EMBL/GenBank/DDBJ databases">
        <authorList>
            <person name="Doyle D.A."/>
        </authorList>
    </citation>
    <scope>NUCLEOTIDE SEQUENCE [LARGE SCALE GENOMIC DNA]</scope>
    <source>
        <strain evidence="5 6">P21</strain>
    </source>
</reference>
<dbReference type="Pfam" id="PF13187">
    <property type="entry name" value="Fer4_9"/>
    <property type="match status" value="1"/>
</dbReference>
<dbReference type="CDD" id="cd19096">
    <property type="entry name" value="AKR_Fe-S_oxidoreductase"/>
    <property type="match status" value="1"/>
</dbReference>
<keyword evidence="3" id="KW-0411">Iron-sulfur</keyword>
<dbReference type="PRINTS" id="PR00069">
    <property type="entry name" value="ALDKETRDTASE"/>
</dbReference>
<evidence type="ECO:0000256" key="3">
    <source>
        <dbReference type="ARBA" id="ARBA00023014"/>
    </source>
</evidence>
<dbReference type="Pfam" id="PF00248">
    <property type="entry name" value="Aldo_ket_red"/>
    <property type="match status" value="1"/>
</dbReference>
<organism evidence="5 6">
    <name type="scientific">Clostridium muellerianum</name>
    <dbReference type="NCBI Taxonomy" id="2716538"/>
    <lineage>
        <taxon>Bacteria</taxon>
        <taxon>Bacillati</taxon>
        <taxon>Bacillota</taxon>
        <taxon>Clostridia</taxon>
        <taxon>Eubacteriales</taxon>
        <taxon>Clostridiaceae</taxon>
        <taxon>Clostridium</taxon>
    </lineage>
</organism>
<reference evidence="5 6" key="2">
    <citation type="submission" date="2020-06" db="EMBL/GenBank/DDBJ databases">
        <title>Complete Genome Sequence of Clostridium muelleri sp. nov. P21T, an Acid-Alcohol Producing Acetogen Isolated from Old Hay.</title>
        <authorList>
            <person name="Duncan K.E."/>
            <person name="Tanner R.S."/>
        </authorList>
    </citation>
    <scope>NUCLEOTIDE SEQUENCE [LARGE SCALE GENOMIC DNA]</scope>
    <source>
        <strain evidence="5 6">P21</strain>
    </source>
</reference>
<keyword evidence="6" id="KW-1185">Reference proteome</keyword>
<evidence type="ECO:0000259" key="4">
    <source>
        <dbReference type="PROSITE" id="PS51379"/>
    </source>
</evidence>
<dbReference type="GO" id="GO:0016491">
    <property type="term" value="F:oxidoreductase activity"/>
    <property type="evidence" value="ECO:0007669"/>
    <property type="project" value="InterPro"/>
</dbReference>